<dbReference type="SUPFAM" id="SSF54695">
    <property type="entry name" value="POZ domain"/>
    <property type="match status" value="1"/>
</dbReference>
<gene>
    <name evidence="10" type="ORF">OKIOD_LOCUS16700</name>
</gene>
<evidence type="ECO:0000256" key="7">
    <source>
        <dbReference type="ARBA" id="ARBA00023303"/>
    </source>
</evidence>
<keyword evidence="5" id="KW-0406">Ion transport</keyword>
<name>A0ABN7TCF8_OIKDI</name>
<reference evidence="10 11" key="1">
    <citation type="submission" date="2021-04" db="EMBL/GenBank/DDBJ databases">
        <authorList>
            <person name="Bliznina A."/>
        </authorList>
    </citation>
    <scope>NUCLEOTIDE SEQUENCE [LARGE SCALE GENOMIC DNA]</scope>
</reference>
<keyword evidence="2" id="KW-0813">Transport</keyword>
<organism evidence="10 11">
    <name type="scientific">Oikopleura dioica</name>
    <name type="common">Tunicate</name>
    <dbReference type="NCBI Taxonomy" id="34765"/>
    <lineage>
        <taxon>Eukaryota</taxon>
        <taxon>Metazoa</taxon>
        <taxon>Chordata</taxon>
        <taxon>Tunicata</taxon>
        <taxon>Appendicularia</taxon>
        <taxon>Copelata</taxon>
        <taxon>Oikopleuridae</taxon>
        <taxon>Oikopleura</taxon>
    </lineage>
</organism>
<sequence>MKYLTPFARPPPGRPDSAQSRSTESDYLLSPSPTSSRHRYSSVSTRTNDSSPTITRTVTPIPLEFSELPDPFVPKDEWAVVNVSGQRFHINMDHVKLHHPTTLLGSADFEKIYWDQQRSEYFIDRHRGTFEVISSFLMRGGSLIRPDIIPIDIFLSELTFYRLSYSAIKDFLDIEVPFFVSHFNYLYNLDRMDCKLRPEDFVYDPKKESSEHEGLRAFELNLAEAVRHSVSGFNKGNANSREVLAPLLPFSRTNDDECVPPLEYDQKVIKSNPN</sequence>
<dbReference type="PANTHER" id="PTHR11537:SF113">
    <property type="entry name" value="POTASSIUM VOLTAGE-GATED CHANNEL PROTEIN SHAKER"/>
    <property type="match status" value="1"/>
</dbReference>
<evidence type="ECO:0000256" key="3">
    <source>
        <dbReference type="ARBA" id="ARBA00022692"/>
    </source>
</evidence>
<keyword evidence="4" id="KW-1133">Transmembrane helix</keyword>
<dbReference type="InterPro" id="IPR003131">
    <property type="entry name" value="T1-type_BTB"/>
</dbReference>
<protein>
    <submittedName>
        <fullName evidence="10">Oidioi.mRNA.OKI2018_I69.chr2.g7935.t1.cds</fullName>
    </submittedName>
</protein>
<feature type="compositionally biased region" description="Polar residues" evidence="8">
    <location>
        <begin position="31"/>
        <end position="56"/>
    </location>
</feature>
<evidence type="ECO:0000313" key="10">
    <source>
        <dbReference type="EMBL" id="CAG5113845.1"/>
    </source>
</evidence>
<dbReference type="EMBL" id="OU015567">
    <property type="protein sequence ID" value="CAG5113845.1"/>
    <property type="molecule type" value="Genomic_DNA"/>
</dbReference>
<evidence type="ECO:0000256" key="2">
    <source>
        <dbReference type="ARBA" id="ARBA00022448"/>
    </source>
</evidence>
<feature type="domain" description="Potassium channel tetramerisation-type BTB" evidence="9">
    <location>
        <begin position="80"/>
        <end position="169"/>
    </location>
</feature>
<dbReference type="Pfam" id="PF02214">
    <property type="entry name" value="BTB_2"/>
    <property type="match status" value="1"/>
</dbReference>
<dbReference type="Proteomes" id="UP001158576">
    <property type="component" value="Chromosome 2"/>
</dbReference>
<feature type="region of interest" description="Disordered" evidence="8">
    <location>
        <begin position="1"/>
        <end position="56"/>
    </location>
</feature>
<keyword evidence="6" id="KW-0472">Membrane</keyword>
<keyword evidence="3" id="KW-0812">Transmembrane</keyword>
<dbReference type="PANTHER" id="PTHR11537">
    <property type="entry name" value="VOLTAGE-GATED POTASSIUM CHANNEL"/>
    <property type="match status" value="1"/>
</dbReference>
<accession>A0ABN7TCF8</accession>
<evidence type="ECO:0000259" key="9">
    <source>
        <dbReference type="Pfam" id="PF02214"/>
    </source>
</evidence>
<evidence type="ECO:0000256" key="6">
    <source>
        <dbReference type="ARBA" id="ARBA00023136"/>
    </source>
</evidence>
<keyword evidence="7" id="KW-0407">Ion channel</keyword>
<evidence type="ECO:0000313" key="11">
    <source>
        <dbReference type="Proteomes" id="UP001158576"/>
    </source>
</evidence>
<evidence type="ECO:0000256" key="1">
    <source>
        <dbReference type="ARBA" id="ARBA00004141"/>
    </source>
</evidence>
<evidence type="ECO:0000256" key="4">
    <source>
        <dbReference type="ARBA" id="ARBA00022989"/>
    </source>
</evidence>
<evidence type="ECO:0000256" key="8">
    <source>
        <dbReference type="SAM" id="MobiDB-lite"/>
    </source>
</evidence>
<dbReference type="InterPro" id="IPR011333">
    <property type="entry name" value="SKP1/BTB/POZ_sf"/>
</dbReference>
<evidence type="ECO:0000256" key="5">
    <source>
        <dbReference type="ARBA" id="ARBA00023065"/>
    </source>
</evidence>
<dbReference type="InterPro" id="IPR028325">
    <property type="entry name" value="VG_K_chnl"/>
</dbReference>
<keyword evidence="11" id="KW-1185">Reference proteome</keyword>
<dbReference type="Gene3D" id="3.30.710.10">
    <property type="entry name" value="Potassium Channel Kv1.1, Chain A"/>
    <property type="match status" value="1"/>
</dbReference>
<proteinExistence type="predicted"/>
<comment type="subcellular location">
    <subcellularLocation>
        <location evidence="1">Membrane</location>
        <topology evidence="1">Multi-pass membrane protein</topology>
    </subcellularLocation>
</comment>